<evidence type="ECO:0000313" key="9">
    <source>
        <dbReference type="Proteomes" id="UP000509510"/>
    </source>
</evidence>
<dbReference type="RefSeq" id="XP_035347453.1">
    <property type="nucleotide sequence ID" value="XM_035491560.1"/>
</dbReference>
<comment type="cofactor">
    <cofactor evidence="5">
        <name>Zn(2+)</name>
        <dbReference type="ChEBI" id="CHEBI:29105"/>
    </cofactor>
    <text evidence="5">Binds 1 zinc ion per subunit.</text>
</comment>
<dbReference type="SUPFAM" id="SSF51713">
    <property type="entry name" value="tRNA-guanine transglycosylase"/>
    <property type="match status" value="1"/>
</dbReference>
<dbReference type="OrthoDB" id="27601at2759"/>
<dbReference type="Pfam" id="PF01702">
    <property type="entry name" value="TGT"/>
    <property type="match status" value="1"/>
</dbReference>
<sequence>MEPESDQLLKRMPNPLSVLHPAPSVLAPRVGNFTIPGRKSIQTPHYVAMTTRGAVSHLSPDVLQEHTNISSLHIGLEDFLEKAQLAVPPILSIPRTGTESRLRKFIAARDDDVLILDTRRAPPTFTPQHNLPTAVAILTSMGFHPLEAEYWLDSIEKLQPDIVIGISDIMHGHIPGVKRRETMVDRTHAYTRDATQRLYGEKGDNAESKPLYFAPILPLENTQQSFYLEDLADELRPAISGLAIYESASLSIVPEELGDLPRMCFSNTKTPQQVLREVSLGADLLTVSFIGELSDAGMALDFTFPPTKLQQESESKSTAQPLAFDLWDRSHAASVTPISEGCECYTCQKHHRAYICHLLSAKEMLAWSLLQIHNYHVMDTFFAAIRESIAEGTFETDSSAFERIYAPAFPQQTGEGPRLRGYSSRVSGPAESKRNASAYGRLDERLAIYAQSQSSVATPDTNADGLVEHGFAEKTET</sequence>
<name>A0A7H8R5Q9_TALRU</name>
<evidence type="ECO:0000313" key="8">
    <source>
        <dbReference type="EMBL" id="QKX61278.1"/>
    </source>
</evidence>
<dbReference type="GO" id="GO:0006400">
    <property type="term" value="P:tRNA modification"/>
    <property type="evidence" value="ECO:0007669"/>
    <property type="project" value="InterPro"/>
</dbReference>
<dbReference type="GO" id="GO:0008479">
    <property type="term" value="F:tRNA-guanosine(34) queuine transglycosylase activity"/>
    <property type="evidence" value="ECO:0007669"/>
    <property type="project" value="UniProtKB-UniRule"/>
</dbReference>
<dbReference type="GO" id="GO:0005737">
    <property type="term" value="C:cytoplasm"/>
    <property type="evidence" value="ECO:0007669"/>
    <property type="project" value="UniProtKB-SubCell"/>
</dbReference>
<dbReference type="InterPro" id="IPR050852">
    <property type="entry name" value="Queuine_tRNA-ribosyltrfase"/>
</dbReference>
<evidence type="ECO:0000256" key="1">
    <source>
        <dbReference type="ARBA" id="ARBA00022490"/>
    </source>
</evidence>
<evidence type="ECO:0000256" key="6">
    <source>
        <dbReference type="SAM" id="MobiDB-lite"/>
    </source>
</evidence>
<dbReference type="GO" id="GO:0046872">
    <property type="term" value="F:metal ion binding"/>
    <property type="evidence" value="ECO:0007669"/>
    <property type="project" value="UniProtKB-KW"/>
</dbReference>
<feature type="binding site" evidence="5">
    <location>
        <position position="373"/>
    </location>
    <ligand>
        <name>Zn(2+)</name>
        <dbReference type="ChEBI" id="CHEBI:29105"/>
    </ligand>
</feature>
<organism evidence="8 9">
    <name type="scientific">Talaromyces rugulosus</name>
    <name type="common">Penicillium rugulosum</name>
    <dbReference type="NCBI Taxonomy" id="121627"/>
    <lineage>
        <taxon>Eukaryota</taxon>
        <taxon>Fungi</taxon>
        <taxon>Dikarya</taxon>
        <taxon>Ascomycota</taxon>
        <taxon>Pezizomycotina</taxon>
        <taxon>Eurotiomycetes</taxon>
        <taxon>Eurotiomycetidae</taxon>
        <taxon>Eurotiales</taxon>
        <taxon>Trichocomaceae</taxon>
        <taxon>Talaromyces</taxon>
        <taxon>Talaromyces sect. Islandici</taxon>
    </lineage>
</organism>
<gene>
    <name evidence="8" type="ORF">TRUGW13939_08426</name>
</gene>
<dbReference type="InterPro" id="IPR002616">
    <property type="entry name" value="tRNA_ribo_trans-like"/>
</dbReference>
<dbReference type="Proteomes" id="UP000509510">
    <property type="component" value="Chromosome IV"/>
</dbReference>
<feature type="binding site" evidence="5">
    <location>
        <position position="342"/>
    </location>
    <ligand>
        <name>Zn(2+)</name>
        <dbReference type="ChEBI" id="CHEBI:29105"/>
    </ligand>
</feature>
<dbReference type="KEGG" id="trg:TRUGW13939_08426"/>
<comment type="subcellular location">
    <subcellularLocation>
        <location evidence="5">Cytoplasm</location>
    </subcellularLocation>
</comment>
<feature type="compositionally biased region" description="Basic and acidic residues" evidence="6">
    <location>
        <begin position="466"/>
        <end position="477"/>
    </location>
</feature>
<comment type="subunit">
    <text evidence="5">Heterodimer of a catalytic subunit and an accessory subunit.</text>
</comment>
<reference evidence="9" key="1">
    <citation type="submission" date="2020-06" db="EMBL/GenBank/DDBJ databases">
        <title>A chromosome-scale genome assembly of Talaromyces rugulosus W13939.</title>
        <authorList>
            <person name="Wang B."/>
            <person name="Guo L."/>
            <person name="Ye K."/>
            <person name="Wang L."/>
        </authorList>
    </citation>
    <scope>NUCLEOTIDE SEQUENCE [LARGE SCALE GENOMIC DNA]</scope>
    <source>
        <strain evidence="9">W13939</strain>
    </source>
</reference>
<keyword evidence="9" id="KW-1185">Reference proteome</keyword>
<evidence type="ECO:0000259" key="7">
    <source>
        <dbReference type="Pfam" id="PF01702"/>
    </source>
</evidence>
<dbReference type="Gene3D" id="3.20.20.105">
    <property type="entry name" value="Queuine tRNA-ribosyltransferase-like"/>
    <property type="match status" value="1"/>
</dbReference>
<keyword evidence="1 5" id="KW-0963">Cytoplasm</keyword>
<keyword evidence="3 5" id="KW-0479">Metal-binding</keyword>
<feature type="region of interest" description="Disordered" evidence="6">
    <location>
        <begin position="453"/>
        <end position="477"/>
    </location>
</feature>
<accession>A0A7H8R5Q9</accession>
<feature type="binding site" evidence="5">
    <location>
        <position position="344"/>
    </location>
    <ligand>
        <name>Zn(2+)</name>
        <dbReference type="ChEBI" id="CHEBI:29105"/>
    </ligand>
</feature>
<dbReference type="AlphaFoldDB" id="A0A7H8R5Q9"/>
<dbReference type="HAMAP" id="MF_03043">
    <property type="entry name" value="QTRT2"/>
    <property type="match status" value="1"/>
</dbReference>
<feature type="region of interest" description="Disordered" evidence="6">
    <location>
        <begin position="411"/>
        <end position="435"/>
    </location>
</feature>
<dbReference type="EMBL" id="CP055901">
    <property type="protein sequence ID" value="QKX61278.1"/>
    <property type="molecule type" value="Genomic_DNA"/>
</dbReference>
<dbReference type="PANTHER" id="PTHR46064:SF1">
    <property type="entry name" value="QUEUINE TRNA-RIBOSYLTRANSFERASE ACCESSORY SUBUNIT 2"/>
    <property type="match status" value="1"/>
</dbReference>
<dbReference type="InterPro" id="IPR036511">
    <property type="entry name" value="TGT-like_sf"/>
</dbReference>
<evidence type="ECO:0000256" key="5">
    <source>
        <dbReference type="HAMAP-Rule" id="MF_03043"/>
    </source>
</evidence>
<dbReference type="InterPro" id="IPR028592">
    <property type="entry name" value="QTRTD1"/>
</dbReference>
<comment type="similarity">
    <text evidence="5">Belongs to the queuine tRNA-ribosyltransferase family. QTRT2 subfamily.</text>
</comment>
<dbReference type="GeneID" id="55995915"/>
<dbReference type="NCBIfam" id="TIGR00449">
    <property type="entry name" value="tgt_general"/>
    <property type="match status" value="1"/>
</dbReference>
<evidence type="ECO:0000256" key="4">
    <source>
        <dbReference type="ARBA" id="ARBA00022833"/>
    </source>
</evidence>
<feature type="binding site" evidence="5">
    <location>
        <position position="347"/>
    </location>
    <ligand>
        <name>Zn(2+)</name>
        <dbReference type="ChEBI" id="CHEBI:29105"/>
    </ligand>
</feature>
<protein>
    <recommendedName>
        <fullName evidence="5">Queuine tRNA-ribosyltransferase accessory subunit 2</fullName>
    </recommendedName>
    <alternativeName>
        <fullName evidence="5">Queuine tRNA-ribosyltransferase domain-containing protein 1</fullName>
    </alternativeName>
</protein>
<keyword evidence="4 5" id="KW-0862">Zinc</keyword>
<dbReference type="FunFam" id="3.20.20.105:FF:000007">
    <property type="entry name" value="Queuine tRNA-ribosyltransferase accessory subunit 2"/>
    <property type="match status" value="1"/>
</dbReference>
<proteinExistence type="inferred from homology"/>
<feature type="domain" description="tRNA-guanine(15) transglycosylase-like" evidence="7">
    <location>
        <begin position="28"/>
        <end position="405"/>
    </location>
</feature>
<comment type="function">
    <text evidence="5">Non-catalytic subunit of the queuine tRNA-ribosyltransferase (TGT) that catalyzes the base-exchange of a guanine (G) residue with queuine (Q) at position 34 (anticodon wobble position) in tRNAs with GU(N) anticodons (tRNA-Asp, -Asn, -His and -Tyr), resulting in the hypermodified nucleoside queuosine (7-(((4,5-cis-dihydroxy-2-cyclopenten-1-yl)amino)methyl)-7-deazaguanosine).</text>
</comment>
<evidence type="ECO:0000256" key="3">
    <source>
        <dbReference type="ARBA" id="ARBA00022723"/>
    </source>
</evidence>
<dbReference type="PANTHER" id="PTHR46064">
    <property type="entry name" value="QUEUINE TRNA-RIBOSYLTRANSFERASE ACCESSORY SUBUNIT 2"/>
    <property type="match status" value="1"/>
</dbReference>
<keyword evidence="2 5" id="KW-0819">tRNA processing</keyword>
<evidence type="ECO:0000256" key="2">
    <source>
        <dbReference type="ARBA" id="ARBA00022694"/>
    </source>
</evidence>